<comment type="caution">
    <text evidence="2">The sequence shown here is derived from an EMBL/GenBank/DDBJ whole genome shotgun (WGS) entry which is preliminary data.</text>
</comment>
<gene>
    <name evidence="2" type="ORF">AGERDE_LOCUS2813</name>
</gene>
<dbReference type="Proteomes" id="UP000789831">
    <property type="component" value="Unassembled WGS sequence"/>
</dbReference>
<dbReference type="AlphaFoldDB" id="A0A9N8Z8B8"/>
<sequence length="279" mass="32096">MNKETALGERLSHVIVSHTVYQYYRYNDIFIVQNKFRGKFLALMKAKSIELSQIKTVYDNIISQIKIKDKELYKTITTQEIDIDVKTEHSKQNKKTVSDPQTTEYTNIPYTPGEGMIGETFGRSQLLKQQQQAKKKITVEETTGRRVVDGDSVRYEPTYNKEKGDRDTKTTIEGDRIFAFLFVGMYSPPGRFIMTRLMPEEADIGKPAKKKKKDDDIADISEREYLQMKADGKTVAKSYYLEYITRYRARKEKEKAPVGSLTALAIDKQKDLADGLIKA</sequence>
<dbReference type="OrthoDB" id="2448718at2759"/>
<accession>A0A9N8Z8B8</accession>
<proteinExistence type="predicted"/>
<dbReference type="EMBL" id="CAJVPL010000247">
    <property type="protein sequence ID" value="CAG8472591.1"/>
    <property type="molecule type" value="Genomic_DNA"/>
</dbReference>
<name>A0A9N8Z8B8_9GLOM</name>
<keyword evidence="3" id="KW-1185">Reference proteome</keyword>
<feature type="compositionally biased region" description="Polar residues" evidence="1">
    <location>
        <begin position="98"/>
        <end position="109"/>
    </location>
</feature>
<evidence type="ECO:0000256" key="1">
    <source>
        <dbReference type="SAM" id="MobiDB-lite"/>
    </source>
</evidence>
<evidence type="ECO:0000313" key="2">
    <source>
        <dbReference type="EMBL" id="CAG8472591.1"/>
    </source>
</evidence>
<reference evidence="2" key="1">
    <citation type="submission" date="2021-06" db="EMBL/GenBank/DDBJ databases">
        <authorList>
            <person name="Kallberg Y."/>
            <person name="Tangrot J."/>
            <person name="Rosling A."/>
        </authorList>
    </citation>
    <scope>NUCLEOTIDE SEQUENCE</scope>
    <source>
        <strain evidence="2">MT106</strain>
    </source>
</reference>
<organism evidence="2 3">
    <name type="scientific">Ambispora gerdemannii</name>
    <dbReference type="NCBI Taxonomy" id="144530"/>
    <lineage>
        <taxon>Eukaryota</taxon>
        <taxon>Fungi</taxon>
        <taxon>Fungi incertae sedis</taxon>
        <taxon>Mucoromycota</taxon>
        <taxon>Glomeromycotina</taxon>
        <taxon>Glomeromycetes</taxon>
        <taxon>Archaeosporales</taxon>
        <taxon>Ambisporaceae</taxon>
        <taxon>Ambispora</taxon>
    </lineage>
</organism>
<protein>
    <submittedName>
        <fullName evidence="2">11203_t:CDS:1</fullName>
    </submittedName>
</protein>
<evidence type="ECO:0000313" key="3">
    <source>
        <dbReference type="Proteomes" id="UP000789831"/>
    </source>
</evidence>
<feature type="region of interest" description="Disordered" evidence="1">
    <location>
        <begin position="88"/>
        <end position="114"/>
    </location>
</feature>